<evidence type="ECO:0008006" key="5">
    <source>
        <dbReference type="Google" id="ProtNLM"/>
    </source>
</evidence>
<feature type="domain" description="S-Me-THD-like C-terminal" evidence="2">
    <location>
        <begin position="175"/>
        <end position="339"/>
    </location>
</feature>
<reference evidence="3 4" key="1">
    <citation type="submission" date="2017-09" db="EMBL/GenBank/DDBJ databases">
        <title>Depth-based differentiation of microbial function through sediment-hosted aquifers and enrichment of novel symbionts in the deep terrestrial subsurface.</title>
        <authorList>
            <person name="Probst A.J."/>
            <person name="Ladd B."/>
            <person name="Jarett J.K."/>
            <person name="Geller-Mcgrath D.E."/>
            <person name="Sieber C.M."/>
            <person name="Emerson J.B."/>
            <person name="Anantharaman K."/>
            <person name="Thomas B.C."/>
            <person name="Malmstrom R."/>
            <person name="Stieglmeier M."/>
            <person name="Klingl A."/>
            <person name="Woyke T."/>
            <person name="Ryan C.M."/>
            <person name="Banfield J.F."/>
        </authorList>
    </citation>
    <scope>NUCLEOTIDE SEQUENCE [LARGE SCALE GENOMIC DNA]</scope>
    <source>
        <strain evidence="3">CG11_big_fil_rev_8_21_14_0_20_37_16</strain>
    </source>
</reference>
<evidence type="ECO:0000259" key="2">
    <source>
        <dbReference type="Pfam" id="PF20906"/>
    </source>
</evidence>
<dbReference type="InterPro" id="IPR024071">
    <property type="entry name" value="S-Me-THD_C_sf"/>
</dbReference>
<feature type="domain" description="S-Me-THD N-terminal" evidence="1">
    <location>
        <begin position="8"/>
        <end position="158"/>
    </location>
</feature>
<comment type="caution">
    <text evidence="3">The sequence shown here is derived from an EMBL/GenBank/DDBJ whole genome shotgun (WGS) entry which is preliminary data.</text>
</comment>
<dbReference type="Gene3D" id="3.40.1610.10">
    <property type="entry name" value="CV3147-like domain"/>
    <property type="match status" value="1"/>
</dbReference>
<dbReference type="SUPFAM" id="SSF160991">
    <property type="entry name" value="CV3147-like"/>
    <property type="match status" value="1"/>
</dbReference>
<dbReference type="InterPro" id="IPR010318">
    <property type="entry name" value="S-Me-THD_N"/>
</dbReference>
<dbReference type="AlphaFoldDB" id="A0A2H0KJ93"/>
<proteinExistence type="predicted"/>
<dbReference type="Pfam" id="PF06032">
    <property type="entry name" value="S-Me-THD_N"/>
    <property type="match status" value="1"/>
</dbReference>
<evidence type="ECO:0000313" key="3">
    <source>
        <dbReference type="EMBL" id="PIQ71319.1"/>
    </source>
</evidence>
<accession>A0A2H0KJ93</accession>
<dbReference type="EMBL" id="PCVK01000116">
    <property type="protein sequence ID" value="PIQ71319.1"/>
    <property type="molecule type" value="Genomic_DNA"/>
</dbReference>
<name>A0A2H0KJ93_9BACT</name>
<dbReference type="Pfam" id="PF20906">
    <property type="entry name" value="S-Me-THD_C"/>
    <property type="match status" value="1"/>
</dbReference>
<evidence type="ECO:0000313" key="4">
    <source>
        <dbReference type="Proteomes" id="UP000229497"/>
    </source>
</evidence>
<sequence>MKKLNISDIDKLLLGNSWYATGGGFPIQRARNIFSSILTKKILILRTLDEFKDEDYLCVASGVGSVKHTNVDITKKSTLGIRMLEKMTEHKIKGIVSGEIGLECLAAETATKLSLPLVDTDMKGGRAAPEPPINMFSLNGKSLTPMVAINTDGDITTLEGVSNPSKTEFFLRNFANLASGCFVAWCPRKAIDYKKNLVRGTISRAIRLGELIKAKTNVDEILRTVSGKNIFSGFITSIIEKEMKGFLIRKIKIKNGKDIAQVWVKNENLVVTVDQEVVVTCPDLITLINSKNNIGIHNSNLNINDAVTIIALPHSKKWHSAQGYELFSPKHFNLPFNVKKI</sequence>
<dbReference type="Proteomes" id="UP000229497">
    <property type="component" value="Unassembled WGS sequence"/>
</dbReference>
<organism evidence="3 4">
    <name type="scientific">Candidatus Roizmanbacteria bacterium CG11_big_fil_rev_8_21_14_0_20_37_16</name>
    <dbReference type="NCBI Taxonomy" id="1974857"/>
    <lineage>
        <taxon>Bacteria</taxon>
        <taxon>Candidatus Roizmaniibacteriota</taxon>
    </lineage>
</organism>
<gene>
    <name evidence="3" type="ORF">COV87_04030</name>
</gene>
<protein>
    <recommendedName>
        <fullName evidence="5">DUF917 domain-containing protein</fullName>
    </recommendedName>
</protein>
<evidence type="ECO:0000259" key="1">
    <source>
        <dbReference type="Pfam" id="PF06032"/>
    </source>
</evidence>
<dbReference type="InterPro" id="IPR048350">
    <property type="entry name" value="S-Me-THD-like_C"/>
</dbReference>
<dbReference type="InterPro" id="IPR027479">
    <property type="entry name" value="S-Me-THD_N_sf"/>
</dbReference>
<dbReference type="Gene3D" id="2.40.390.10">
    <property type="entry name" value="CV3147-like"/>
    <property type="match status" value="1"/>
</dbReference>